<gene>
    <name evidence="1" type="ORF">WJ53_17705</name>
</gene>
<dbReference type="AlphaFoldDB" id="A0AB73FY67"/>
<organism evidence="1 2">
    <name type="scientific">Burkholderia ubonensis</name>
    <dbReference type="NCBI Taxonomy" id="101571"/>
    <lineage>
        <taxon>Bacteria</taxon>
        <taxon>Pseudomonadati</taxon>
        <taxon>Pseudomonadota</taxon>
        <taxon>Betaproteobacteria</taxon>
        <taxon>Burkholderiales</taxon>
        <taxon>Burkholderiaceae</taxon>
        <taxon>Burkholderia</taxon>
        <taxon>Burkholderia cepacia complex</taxon>
    </lineage>
</organism>
<protein>
    <submittedName>
        <fullName evidence="1">Uncharacterized protein</fullName>
    </submittedName>
</protein>
<dbReference type="RefSeq" id="WP_059723815.1">
    <property type="nucleotide sequence ID" value="NZ_LOYI01000038.1"/>
</dbReference>
<dbReference type="EMBL" id="LOZE01000121">
    <property type="protein sequence ID" value="KVM23315.1"/>
    <property type="molecule type" value="Genomic_DNA"/>
</dbReference>
<proteinExistence type="predicted"/>
<dbReference type="Proteomes" id="UP000061665">
    <property type="component" value="Unassembled WGS sequence"/>
</dbReference>
<reference evidence="1 2" key="1">
    <citation type="submission" date="2015-11" db="EMBL/GenBank/DDBJ databases">
        <title>Expanding the genomic diversity of Burkholderia species for the development of highly accurate diagnostics.</title>
        <authorList>
            <person name="Sahl J."/>
            <person name="Keim P."/>
            <person name="Wagner D."/>
        </authorList>
    </citation>
    <scope>NUCLEOTIDE SEQUENCE [LARGE SCALE GENOMIC DNA]</scope>
    <source>
        <strain evidence="1 2">MSMB2058</strain>
    </source>
</reference>
<evidence type="ECO:0000313" key="1">
    <source>
        <dbReference type="EMBL" id="KVM23315.1"/>
    </source>
</evidence>
<name>A0AB73FY67_9BURK</name>
<evidence type="ECO:0000313" key="2">
    <source>
        <dbReference type="Proteomes" id="UP000061665"/>
    </source>
</evidence>
<comment type="caution">
    <text evidence="1">The sequence shown here is derived from an EMBL/GenBank/DDBJ whole genome shotgun (WGS) entry which is preliminary data.</text>
</comment>
<sequence>MATNTVVQVSAYQDAVVAKIRAAFPDFKTVEFDREEVDRDELEACDLPAILLDLNEFEEASEDDRGNGQSPMRGRVEARVVIGYRTTRAKTAARAAAGTLAAWMRLRRFTGENVWTEPAKVIGAYRDDFSPGMDRYTVWRVEWAQVLHLGEDVWKDGGTTPGNPTYSFAPDIGLGNEAHYHPLLPSGARAS</sequence>
<accession>A0AB73FY67</accession>